<dbReference type="SUPFAM" id="SSF57535">
    <property type="entry name" value="Complement control module/SCR domain"/>
    <property type="match status" value="2"/>
</dbReference>
<evidence type="ECO:0000256" key="10">
    <source>
        <dbReference type="SAM" id="MobiDB-lite"/>
    </source>
</evidence>
<keyword evidence="2" id="KW-0964">Secreted</keyword>
<accession>A0A7R8D5R7</accession>
<dbReference type="PANTHER" id="PTHR24039">
    <property type="entry name" value="FIBRILLIN-RELATED"/>
    <property type="match status" value="1"/>
</dbReference>
<dbReference type="FunFam" id="2.10.25.10:FF:000068">
    <property type="entry name" value="Latent transforming growth factor beta binding protein 3"/>
    <property type="match status" value="1"/>
</dbReference>
<dbReference type="InterPro" id="IPR000436">
    <property type="entry name" value="Sushi_SCR_CCP_dom"/>
</dbReference>
<keyword evidence="6" id="KW-1015">Disulfide bond</keyword>
<dbReference type="GO" id="GO:0005509">
    <property type="term" value="F:calcium ion binding"/>
    <property type="evidence" value="ECO:0007669"/>
    <property type="project" value="InterPro"/>
</dbReference>
<name>A0A7R8D5R7_LEPSM</name>
<keyword evidence="9" id="KW-0768">Sushi</keyword>
<feature type="region of interest" description="Disordered" evidence="10">
    <location>
        <begin position="18"/>
        <end position="54"/>
    </location>
</feature>
<evidence type="ECO:0000256" key="2">
    <source>
        <dbReference type="ARBA" id="ARBA00022525"/>
    </source>
</evidence>
<protein>
    <submittedName>
        <fullName evidence="11">FBN1</fullName>
    </submittedName>
</protein>
<dbReference type="InterPro" id="IPR049883">
    <property type="entry name" value="NOTCH1_EGF-like"/>
</dbReference>
<dbReference type="SMART" id="SM00032">
    <property type="entry name" value="CCP"/>
    <property type="match status" value="2"/>
</dbReference>
<dbReference type="CDD" id="cd00054">
    <property type="entry name" value="EGF_CA"/>
    <property type="match status" value="6"/>
</dbReference>
<sequence>MIVKAMFYAKKDYFKTKETLSNQEQIRCSKKESYPNDEEHQERERDNDYGSYYEYNYSDYDVNETSTSAYSTEPYTEMTTLTMDTSQVIPEETTTHVEIQEGVTEESIETTTVLTPEDKERDDYEEGEDTQEEEEDYPSEYENYESDYENEEADAETEILYQNYEILSNFYKLYYVDLRVIDTSCTSHKPPPPEISHGYVAEFITKENILLKGKSYSVILYKCEEGYALSSESTGQLFCQENGWIGIQPTCEIDTSSNATTTTSINSNTSDPMNPFSVNGYTILDGETDCSDIDECLFDSGGCDHICINKPGSFVCECPPGFAPEGLECVDENECLSNNGHGPCHGECTNNHGSYVCSCVSLPGTILGDDSKSCVANDELCKELNGGCSHTCYSSQGQAFCMCPDDMKLDTDWKNCISNNDPEEKVKEKKTCDSNGFEYDPASDSCIDVDECGVNENICGEHGQCVNLNGSFECQCSDGYILYESNMCQDINECESEQNVCDVNSYCVNLEGSFECRCSNGYILESNVCQDINECEDEFICNHGSICVNFEGSYRCDCSSGYELDENRYCQDIDECLQSDSCNNVNSHCINNPGSYFCECNAGYWNNSGFCDDFDECSDRNGDCSQICINLEGSYRCDCLSGYHTDSVNSNECVDIDECAKGYHTCDQNCVNSLGSYSCSCDWGFEMSHEDPFKCYSLCDRMNCVYECINGTCICPRGYVLSNDNVSCVPKKNNGWFHGGFVGTICQSLCTPHNYTSVRKMKKECQFDGQWGLSNQTCAKMECPPLLDNFGNVILEPPNCESKPQALQSVCRVSCLPGYKLMGSHIIRCRKDLRWHYPGDKPSCIRSDKQLIKETVSNATIQPDIQCPQDIIEFLHDGRNSAYVEIPRPATNVNWENNVVAEPPIAKSLKLELPPGTHYIRFVAQLQGQREANCNLSINIIDRTPPKVYDCPESFEVKYNPRELKKVFLGRA</sequence>
<dbReference type="Gene3D" id="2.10.70.10">
    <property type="entry name" value="Complement Module, domain 1"/>
    <property type="match status" value="2"/>
</dbReference>
<comment type="subcellular location">
    <subcellularLocation>
        <location evidence="1">Secreted</location>
    </subcellularLocation>
</comment>
<reference evidence="11" key="1">
    <citation type="submission" date="2021-02" db="EMBL/GenBank/DDBJ databases">
        <authorList>
            <person name="Bekaert M."/>
        </authorList>
    </citation>
    <scope>NUCLEOTIDE SEQUENCE</scope>
    <source>
        <strain evidence="11">IoA-00</strain>
    </source>
</reference>
<keyword evidence="4" id="KW-0732">Signal</keyword>
<dbReference type="Pfam" id="PF00084">
    <property type="entry name" value="Sushi"/>
    <property type="match status" value="2"/>
</dbReference>
<dbReference type="Pfam" id="PF07645">
    <property type="entry name" value="EGF_CA"/>
    <property type="match status" value="7"/>
</dbReference>
<dbReference type="InterPro" id="IPR009030">
    <property type="entry name" value="Growth_fac_rcpt_cys_sf"/>
</dbReference>
<dbReference type="PROSITE" id="PS50026">
    <property type="entry name" value="EGF_3"/>
    <property type="match status" value="5"/>
</dbReference>
<evidence type="ECO:0000256" key="9">
    <source>
        <dbReference type="PROSITE-ProRule" id="PRU00302"/>
    </source>
</evidence>
<dbReference type="CDD" id="cd00033">
    <property type="entry name" value="CCP"/>
    <property type="match status" value="2"/>
</dbReference>
<dbReference type="SUPFAM" id="SSF57196">
    <property type="entry name" value="EGF/Laminin"/>
    <property type="match status" value="1"/>
</dbReference>
<feature type="compositionally biased region" description="Acidic residues" evidence="10">
    <location>
        <begin position="123"/>
        <end position="147"/>
    </location>
</feature>
<keyword evidence="3 8" id="KW-0245">EGF-like domain</keyword>
<dbReference type="InterPro" id="IPR018097">
    <property type="entry name" value="EGF_Ca-bd_CS"/>
</dbReference>
<dbReference type="PROSITE" id="PS01186">
    <property type="entry name" value="EGF_2"/>
    <property type="match status" value="5"/>
</dbReference>
<evidence type="ECO:0000256" key="3">
    <source>
        <dbReference type="ARBA" id="ARBA00022536"/>
    </source>
</evidence>
<dbReference type="Gene3D" id="2.10.25.10">
    <property type="entry name" value="Laminin"/>
    <property type="match status" value="9"/>
</dbReference>
<dbReference type="SMART" id="SM00179">
    <property type="entry name" value="EGF_CA"/>
    <property type="match status" value="9"/>
</dbReference>
<evidence type="ECO:0000256" key="1">
    <source>
        <dbReference type="ARBA" id="ARBA00004613"/>
    </source>
</evidence>
<dbReference type="Proteomes" id="UP000675881">
    <property type="component" value="Chromosome 6"/>
</dbReference>
<proteinExistence type="predicted"/>
<dbReference type="InterPro" id="IPR001881">
    <property type="entry name" value="EGF-like_Ca-bd_dom"/>
</dbReference>
<dbReference type="PROSITE" id="PS01187">
    <property type="entry name" value="EGF_CA"/>
    <property type="match status" value="3"/>
</dbReference>
<dbReference type="FunFam" id="2.10.25.10:FF:000014">
    <property type="entry name" value="Latent-transforming growth factor beta-binding protein 3"/>
    <property type="match status" value="2"/>
</dbReference>
<dbReference type="AlphaFoldDB" id="A0A7R8D5R7"/>
<evidence type="ECO:0000256" key="4">
    <source>
        <dbReference type="ARBA" id="ARBA00022729"/>
    </source>
</evidence>
<dbReference type="FunFam" id="2.10.25.10:FF:000038">
    <property type="entry name" value="Fibrillin 2"/>
    <property type="match status" value="2"/>
</dbReference>
<keyword evidence="5" id="KW-0677">Repeat</keyword>
<dbReference type="SMART" id="SM00181">
    <property type="entry name" value="EGF"/>
    <property type="match status" value="10"/>
</dbReference>
<feature type="region of interest" description="Disordered" evidence="10">
    <location>
        <begin position="104"/>
        <end position="147"/>
    </location>
</feature>
<dbReference type="PROSITE" id="PS00010">
    <property type="entry name" value="ASX_HYDROXYL"/>
    <property type="match status" value="6"/>
</dbReference>
<dbReference type="Pfam" id="PF14670">
    <property type="entry name" value="FXa_inhibition"/>
    <property type="match status" value="1"/>
</dbReference>
<keyword evidence="12" id="KW-1185">Reference proteome</keyword>
<evidence type="ECO:0000313" key="12">
    <source>
        <dbReference type="Proteomes" id="UP000675881"/>
    </source>
</evidence>
<feature type="compositionally biased region" description="Basic and acidic residues" evidence="10">
    <location>
        <begin position="27"/>
        <end position="48"/>
    </location>
</feature>
<dbReference type="EMBL" id="HG994585">
    <property type="protein sequence ID" value="CAF2982347.1"/>
    <property type="molecule type" value="Genomic_DNA"/>
</dbReference>
<dbReference type="SUPFAM" id="SSF57184">
    <property type="entry name" value="Growth factor receptor domain"/>
    <property type="match status" value="3"/>
</dbReference>
<dbReference type="InterPro" id="IPR035976">
    <property type="entry name" value="Sushi/SCR/CCP_sf"/>
</dbReference>
<evidence type="ECO:0000256" key="7">
    <source>
        <dbReference type="ARBA" id="ARBA00023180"/>
    </source>
</evidence>
<dbReference type="OrthoDB" id="10045365at2759"/>
<organism evidence="11 12">
    <name type="scientific">Lepeophtheirus salmonis</name>
    <name type="common">Salmon louse</name>
    <name type="synonym">Caligus salmonis</name>
    <dbReference type="NCBI Taxonomy" id="72036"/>
    <lineage>
        <taxon>Eukaryota</taxon>
        <taxon>Metazoa</taxon>
        <taxon>Ecdysozoa</taxon>
        <taxon>Arthropoda</taxon>
        <taxon>Crustacea</taxon>
        <taxon>Multicrustacea</taxon>
        <taxon>Hexanauplia</taxon>
        <taxon>Copepoda</taxon>
        <taxon>Siphonostomatoida</taxon>
        <taxon>Caligidae</taxon>
        <taxon>Lepeophtheirus</taxon>
    </lineage>
</organism>
<evidence type="ECO:0000313" key="11">
    <source>
        <dbReference type="EMBL" id="CAF2982347.1"/>
    </source>
</evidence>
<evidence type="ECO:0000256" key="5">
    <source>
        <dbReference type="ARBA" id="ARBA00022737"/>
    </source>
</evidence>
<comment type="caution">
    <text evidence="8">Lacks conserved residue(s) required for the propagation of feature annotation.</text>
</comment>
<dbReference type="GO" id="GO:0005576">
    <property type="term" value="C:extracellular region"/>
    <property type="evidence" value="ECO:0007669"/>
    <property type="project" value="UniProtKB-SubCell"/>
</dbReference>
<dbReference type="InterPro" id="IPR000742">
    <property type="entry name" value="EGF"/>
</dbReference>
<dbReference type="InterPro" id="IPR000152">
    <property type="entry name" value="EGF-type_Asp/Asn_hydroxyl_site"/>
</dbReference>
<keyword evidence="7" id="KW-0325">Glycoprotein</keyword>
<dbReference type="PROSITE" id="PS50923">
    <property type="entry name" value="SUSHI"/>
    <property type="match status" value="2"/>
</dbReference>
<evidence type="ECO:0000256" key="8">
    <source>
        <dbReference type="PROSITE-ProRule" id="PRU00076"/>
    </source>
</evidence>
<evidence type="ECO:0000256" key="6">
    <source>
        <dbReference type="ARBA" id="ARBA00023157"/>
    </source>
</evidence>
<gene>
    <name evidence="11" type="ORF">LSAA_12094</name>
</gene>